<proteinExistence type="inferred from homology"/>
<evidence type="ECO:0000256" key="9">
    <source>
        <dbReference type="ARBA" id="ARBA00023244"/>
    </source>
</evidence>
<dbReference type="PROSITE" id="PS00839">
    <property type="entry name" value="SUMT_1"/>
    <property type="match status" value="1"/>
</dbReference>
<dbReference type="GO" id="GO:0016491">
    <property type="term" value="F:oxidoreductase activity"/>
    <property type="evidence" value="ECO:0007669"/>
    <property type="project" value="UniProtKB-KW"/>
</dbReference>
<dbReference type="AlphaFoldDB" id="A0A2U3B6S6"/>
<dbReference type="CDD" id="cd11642">
    <property type="entry name" value="SUMT"/>
    <property type="match status" value="1"/>
</dbReference>
<comment type="caution">
    <text evidence="15">The sequence shown here is derived from an EMBL/GenBank/DDBJ whole genome shotgun (WGS) entry which is preliminary data.</text>
</comment>
<dbReference type="SUPFAM" id="SSF53790">
    <property type="entry name" value="Tetrapyrrole methylase"/>
    <property type="match status" value="1"/>
</dbReference>
<accession>A0A2U3B6S6</accession>
<dbReference type="PANTHER" id="PTHR45790:SF1">
    <property type="entry name" value="SIROHEME SYNTHASE"/>
    <property type="match status" value="1"/>
</dbReference>
<feature type="domain" description="Tetrapyrrole methylase" evidence="14">
    <location>
        <begin position="21"/>
        <end position="230"/>
    </location>
</feature>
<keyword evidence="5 13" id="KW-0808">Transferase</keyword>
<dbReference type="GO" id="GO:0016829">
    <property type="term" value="F:lyase activity"/>
    <property type="evidence" value="ECO:0007669"/>
    <property type="project" value="UniProtKB-KW"/>
</dbReference>
<dbReference type="NCBIfam" id="TIGR01469">
    <property type="entry name" value="cobA_cysG_Cterm"/>
    <property type="match status" value="1"/>
</dbReference>
<dbReference type="InterPro" id="IPR006366">
    <property type="entry name" value="CobA/CysG_C"/>
</dbReference>
<evidence type="ECO:0000256" key="7">
    <source>
        <dbReference type="ARBA" id="ARBA00023002"/>
    </source>
</evidence>
<evidence type="ECO:0000256" key="3">
    <source>
        <dbReference type="ARBA" id="ARBA00022573"/>
    </source>
</evidence>
<dbReference type="RefSeq" id="WP_109320646.1">
    <property type="nucleotide sequence ID" value="NZ_QFWT01000009.1"/>
</dbReference>
<evidence type="ECO:0000313" key="15">
    <source>
        <dbReference type="EMBL" id="PWI32506.1"/>
    </source>
</evidence>
<keyword evidence="9" id="KW-0627">Porphyrin biosynthesis</keyword>
<dbReference type="InterPro" id="IPR014777">
    <property type="entry name" value="4pyrrole_Mease_sub1"/>
</dbReference>
<comment type="pathway">
    <text evidence="11">Porphyrin-containing compound metabolism; siroheme biosynthesis; precorrin-2 from uroporphyrinogen III: step 1/1.</text>
</comment>
<keyword evidence="6" id="KW-0949">S-adenosyl-L-methionine</keyword>
<dbReference type="Gene3D" id="3.30.950.10">
    <property type="entry name" value="Methyltransferase, Cobalt-precorrin-4 Transmethylase, Domain 2"/>
    <property type="match status" value="1"/>
</dbReference>
<keyword evidence="3" id="KW-0169">Cobalamin biosynthesis</keyword>
<comment type="pathway">
    <text evidence="12">Cofactor biosynthesis; adenosylcobalamin biosynthesis; precorrin-2 from uroporphyrinogen III: step 1/1.</text>
</comment>
<dbReference type="PROSITE" id="PS00840">
    <property type="entry name" value="SUMT_2"/>
    <property type="match status" value="1"/>
</dbReference>
<dbReference type="InterPro" id="IPR003043">
    <property type="entry name" value="Uropor_MeTrfase_CS"/>
</dbReference>
<dbReference type="PANTHER" id="PTHR45790">
    <property type="entry name" value="SIROHEME SYNTHASE-RELATED"/>
    <property type="match status" value="1"/>
</dbReference>
<evidence type="ECO:0000256" key="5">
    <source>
        <dbReference type="ARBA" id="ARBA00022679"/>
    </source>
</evidence>
<keyword evidence="4 13" id="KW-0489">Methyltransferase</keyword>
<evidence type="ECO:0000256" key="10">
    <source>
        <dbReference type="ARBA" id="ARBA00023268"/>
    </source>
</evidence>
<evidence type="ECO:0000259" key="14">
    <source>
        <dbReference type="Pfam" id="PF00590"/>
    </source>
</evidence>
<evidence type="ECO:0000256" key="4">
    <source>
        <dbReference type="ARBA" id="ARBA00022603"/>
    </source>
</evidence>
<evidence type="ECO:0000256" key="2">
    <source>
        <dbReference type="ARBA" id="ARBA00012162"/>
    </source>
</evidence>
<dbReference type="InterPro" id="IPR050161">
    <property type="entry name" value="Siro_Cobalamin_biosynth"/>
</dbReference>
<gene>
    <name evidence="15" type="primary">cobA</name>
    <name evidence="15" type="ORF">DI392_15780</name>
</gene>
<comment type="similarity">
    <text evidence="1 13">Belongs to the precorrin methyltransferase family.</text>
</comment>
<reference evidence="15 16" key="1">
    <citation type="submission" date="2018-05" db="EMBL/GenBank/DDBJ databases">
        <title>Vibrio limimaris sp. nov., isolated from marine sediment.</title>
        <authorList>
            <person name="Li C.-M."/>
        </authorList>
    </citation>
    <scope>NUCLEOTIDE SEQUENCE [LARGE SCALE GENOMIC DNA]</scope>
    <source>
        <strain evidence="15 16">E4404</strain>
    </source>
</reference>
<evidence type="ECO:0000256" key="12">
    <source>
        <dbReference type="ARBA" id="ARBA00060548"/>
    </source>
</evidence>
<dbReference type="GO" id="GO:0032259">
    <property type="term" value="P:methylation"/>
    <property type="evidence" value="ECO:0007669"/>
    <property type="project" value="UniProtKB-KW"/>
</dbReference>
<dbReference type="Gene3D" id="3.40.1010.10">
    <property type="entry name" value="Cobalt-precorrin-4 Transmethylase, Domain 1"/>
    <property type="match status" value="1"/>
</dbReference>
<evidence type="ECO:0000256" key="6">
    <source>
        <dbReference type="ARBA" id="ARBA00022691"/>
    </source>
</evidence>
<keyword evidence="10" id="KW-0511">Multifunctional enzyme</keyword>
<dbReference type="GO" id="GO:0009236">
    <property type="term" value="P:cobalamin biosynthetic process"/>
    <property type="evidence" value="ECO:0007669"/>
    <property type="project" value="UniProtKB-KW"/>
</dbReference>
<dbReference type="Pfam" id="PF00590">
    <property type="entry name" value="TP_methylase"/>
    <property type="match status" value="1"/>
</dbReference>
<protein>
    <recommendedName>
        <fullName evidence="2">uroporphyrinogen-III C-methyltransferase</fullName>
        <ecNumber evidence="2">2.1.1.107</ecNumber>
    </recommendedName>
</protein>
<dbReference type="FunFam" id="3.40.1010.10:FF:000001">
    <property type="entry name" value="Siroheme synthase"/>
    <property type="match status" value="1"/>
</dbReference>
<dbReference type="EC" id="2.1.1.107" evidence="2"/>
<evidence type="ECO:0000313" key="16">
    <source>
        <dbReference type="Proteomes" id="UP000245362"/>
    </source>
</evidence>
<dbReference type="NCBIfam" id="NF004790">
    <property type="entry name" value="PRK06136.1"/>
    <property type="match status" value="1"/>
</dbReference>
<dbReference type="InterPro" id="IPR014776">
    <property type="entry name" value="4pyrrole_Mease_sub2"/>
</dbReference>
<evidence type="ECO:0000256" key="11">
    <source>
        <dbReference type="ARBA" id="ARBA00025705"/>
    </source>
</evidence>
<keyword evidence="7" id="KW-0560">Oxidoreductase</keyword>
<dbReference type="UniPathway" id="UPA00262">
    <property type="reaction ID" value="UER00211"/>
</dbReference>
<keyword evidence="16" id="KW-1185">Reference proteome</keyword>
<dbReference type="OrthoDB" id="9815856at2"/>
<dbReference type="InterPro" id="IPR035996">
    <property type="entry name" value="4pyrrol_Methylase_sf"/>
</dbReference>
<evidence type="ECO:0000256" key="1">
    <source>
        <dbReference type="ARBA" id="ARBA00005879"/>
    </source>
</evidence>
<evidence type="ECO:0000256" key="13">
    <source>
        <dbReference type="RuleBase" id="RU003960"/>
    </source>
</evidence>
<organism evidence="15 16">
    <name type="scientific">Vibrio albus</name>
    <dbReference type="NCBI Taxonomy" id="2200953"/>
    <lineage>
        <taxon>Bacteria</taxon>
        <taxon>Pseudomonadati</taxon>
        <taxon>Pseudomonadota</taxon>
        <taxon>Gammaproteobacteria</taxon>
        <taxon>Vibrionales</taxon>
        <taxon>Vibrionaceae</taxon>
        <taxon>Vibrio</taxon>
    </lineage>
</organism>
<dbReference type="FunFam" id="3.30.950.10:FF:000001">
    <property type="entry name" value="Siroheme synthase"/>
    <property type="match status" value="1"/>
</dbReference>
<dbReference type="GO" id="GO:0004851">
    <property type="term" value="F:uroporphyrin-III C-methyltransferase activity"/>
    <property type="evidence" value="ECO:0007669"/>
    <property type="project" value="UniProtKB-EC"/>
</dbReference>
<dbReference type="Proteomes" id="UP000245362">
    <property type="component" value="Unassembled WGS sequence"/>
</dbReference>
<name>A0A2U3B6S6_9VIBR</name>
<sequence length="261" mass="28413">MTNTSEHSVMGTVEKRTKGLVSLVGAGPGDPELLTMKAYRLLKQAEVVVYDRLVSPEIMALVNQQAEQIYVGKKLDYHSVPQDQINRILAEHALKGKHVVRLKGGDPFIFGRGGEEIECLAEQHIRFEIVPGITAAAGATAYAGIPLTHRDYSQGVQFITGHIKQDGDYLSWSSLAQTNHTLVFYMGLKQSGHISEQLLLNGLEGSTPCAIIERGTTAKQKVFLTTLTALPQAAKQAESPALIVVGSVAKLHEKLNWFAAE</sequence>
<dbReference type="GO" id="GO:0019354">
    <property type="term" value="P:siroheme biosynthetic process"/>
    <property type="evidence" value="ECO:0007669"/>
    <property type="project" value="UniProtKB-UniPathway"/>
</dbReference>
<dbReference type="InterPro" id="IPR000878">
    <property type="entry name" value="4pyrrol_Mease"/>
</dbReference>
<evidence type="ECO:0000256" key="8">
    <source>
        <dbReference type="ARBA" id="ARBA00023239"/>
    </source>
</evidence>
<keyword evidence="8" id="KW-0456">Lyase</keyword>
<dbReference type="EMBL" id="QFWT01000009">
    <property type="protein sequence ID" value="PWI32506.1"/>
    <property type="molecule type" value="Genomic_DNA"/>
</dbReference>